<feature type="domain" description="HTH cro/C1-type" evidence="1">
    <location>
        <begin position="22"/>
        <end position="75"/>
    </location>
</feature>
<dbReference type="Pfam" id="PF19054">
    <property type="entry name" value="DUF5753"/>
    <property type="match status" value="1"/>
</dbReference>
<dbReference type="InterPro" id="IPR010982">
    <property type="entry name" value="Lambda_DNA-bd_dom_sf"/>
</dbReference>
<gene>
    <name evidence="2" type="ORF">HNR21_003887</name>
</gene>
<dbReference type="PROSITE" id="PS50943">
    <property type="entry name" value="HTH_CROC1"/>
    <property type="match status" value="1"/>
</dbReference>
<reference evidence="2 3" key="1">
    <citation type="submission" date="2020-08" db="EMBL/GenBank/DDBJ databases">
        <title>Sequencing the genomes of 1000 actinobacteria strains.</title>
        <authorList>
            <person name="Klenk H.-P."/>
        </authorList>
    </citation>
    <scope>NUCLEOTIDE SEQUENCE [LARGE SCALE GENOMIC DNA]</scope>
    <source>
        <strain evidence="2 3">DSM 45823</strain>
    </source>
</reference>
<dbReference type="CDD" id="cd00093">
    <property type="entry name" value="HTH_XRE"/>
    <property type="match status" value="1"/>
</dbReference>
<dbReference type="Pfam" id="PF13560">
    <property type="entry name" value="HTH_31"/>
    <property type="match status" value="1"/>
</dbReference>
<dbReference type="InterPro" id="IPR043917">
    <property type="entry name" value="DUF5753"/>
</dbReference>
<protein>
    <submittedName>
        <fullName evidence="2">Transcriptional regulator with XRE-family HTH domain</fullName>
    </submittedName>
</protein>
<accession>A0A7W3MZZ3</accession>
<keyword evidence="3" id="KW-1185">Reference proteome</keyword>
<dbReference type="SUPFAM" id="SSF47413">
    <property type="entry name" value="lambda repressor-like DNA-binding domains"/>
    <property type="match status" value="1"/>
</dbReference>
<dbReference type="GO" id="GO:0003677">
    <property type="term" value="F:DNA binding"/>
    <property type="evidence" value="ECO:0007669"/>
    <property type="project" value="InterPro"/>
</dbReference>
<dbReference type="Proteomes" id="UP000539313">
    <property type="component" value="Unassembled WGS sequence"/>
</dbReference>
<evidence type="ECO:0000259" key="1">
    <source>
        <dbReference type="PROSITE" id="PS50943"/>
    </source>
</evidence>
<dbReference type="InterPro" id="IPR001387">
    <property type="entry name" value="Cro/C1-type_HTH"/>
</dbReference>
<comment type="caution">
    <text evidence="2">The sequence shown here is derived from an EMBL/GenBank/DDBJ whole genome shotgun (WGS) entry which is preliminary data.</text>
</comment>
<dbReference type="RefSeq" id="WP_182706307.1">
    <property type="nucleotide sequence ID" value="NZ_JACJII010000001.1"/>
</dbReference>
<dbReference type="EMBL" id="JACJII010000001">
    <property type="protein sequence ID" value="MBA9005005.1"/>
    <property type="molecule type" value="Genomic_DNA"/>
</dbReference>
<organism evidence="2 3">
    <name type="scientific">Thermomonospora cellulosilytica</name>
    <dbReference type="NCBI Taxonomy" id="1411118"/>
    <lineage>
        <taxon>Bacteria</taxon>
        <taxon>Bacillati</taxon>
        <taxon>Actinomycetota</taxon>
        <taxon>Actinomycetes</taxon>
        <taxon>Streptosporangiales</taxon>
        <taxon>Thermomonosporaceae</taxon>
        <taxon>Thermomonospora</taxon>
    </lineage>
</organism>
<dbReference type="SMART" id="SM00530">
    <property type="entry name" value="HTH_XRE"/>
    <property type="match status" value="1"/>
</dbReference>
<sequence length="277" mass="31523">MARRPRELTPYASIVDFFGGELRTMRTDAGLSQPQLAAALGCTATWIGKIETAECPPSEATARDLDTYFKTNGYFWRLWNLIKETGKALALPHWFPQLVDLEREATSRQSFEAQVIPGLLQTESYVRAQMALWHTPEVVEARVTARMERQAIHRRSKPPRMWFVVDESALRRPVGGKAVMRDQLEHLITVMTEWAHVEVRILPFVAVNYASIDGSFTLLNFEDRPDVGYHEGPEVSQVIEDPAIVAEYAMRFNHLMGEALSRAESLNMVKRALEDYS</sequence>
<proteinExistence type="predicted"/>
<dbReference type="AlphaFoldDB" id="A0A7W3MZZ3"/>
<evidence type="ECO:0000313" key="3">
    <source>
        <dbReference type="Proteomes" id="UP000539313"/>
    </source>
</evidence>
<name>A0A7W3MZZ3_9ACTN</name>
<dbReference type="Gene3D" id="1.10.260.40">
    <property type="entry name" value="lambda repressor-like DNA-binding domains"/>
    <property type="match status" value="1"/>
</dbReference>
<evidence type="ECO:0000313" key="2">
    <source>
        <dbReference type="EMBL" id="MBA9005005.1"/>
    </source>
</evidence>